<keyword evidence="3" id="KW-1185">Reference proteome</keyword>
<proteinExistence type="predicted"/>
<evidence type="ECO:0000256" key="1">
    <source>
        <dbReference type="SAM" id="Phobius"/>
    </source>
</evidence>
<feature type="transmembrane region" description="Helical" evidence="1">
    <location>
        <begin position="35"/>
        <end position="52"/>
    </location>
</feature>
<organism evidence="2 3">
    <name type="scientific">Sinorhizobium numidicum</name>
    <dbReference type="NCBI Taxonomy" id="680248"/>
    <lineage>
        <taxon>Bacteria</taxon>
        <taxon>Pseudomonadati</taxon>
        <taxon>Pseudomonadota</taxon>
        <taxon>Alphaproteobacteria</taxon>
        <taxon>Hyphomicrobiales</taxon>
        <taxon>Rhizobiaceae</taxon>
        <taxon>Sinorhizobium/Ensifer group</taxon>
        <taxon>Sinorhizobium</taxon>
    </lineage>
</organism>
<dbReference type="InterPro" id="IPR017015">
    <property type="entry name" value="UCP033367_VanZ"/>
</dbReference>
<dbReference type="RefSeq" id="WP_280731650.1">
    <property type="nucleotide sequence ID" value="NZ_CP120367.1"/>
</dbReference>
<dbReference type="PIRSF" id="PIRSF033367">
    <property type="entry name" value="UCP033367_VanZ"/>
    <property type="match status" value="1"/>
</dbReference>
<feature type="transmembrane region" description="Helical" evidence="1">
    <location>
        <begin position="59"/>
        <end position="78"/>
    </location>
</feature>
<name>A0ABY8CTY4_9HYPH</name>
<keyword evidence="1" id="KW-0472">Membrane</keyword>
<evidence type="ECO:0000313" key="3">
    <source>
        <dbReference type="Proteomes" id="UP001235547"/>
    </source>
</evidence>
<reference evidence="2 3" key="1">
    <citation type="submission" date="2023-03" db="EMBL/GenBank/DDBJ databases">
        <authorList>
            <person name="Kaur S."/>
            <person name="Espinosa-Saiz D."/>
            <person name="Velazquez E."/>
            <person name="Menendez E."/>
            <person name="diCenzo G.C."/>
        </authorList>
    </citation>
    <scope>NUCLEOTIDE SEQUENCE [LARGE SCALE GENOMIC DNA]</scope>
    <source>
        <strain evidence="2 3">LMG 27395</strain>
    </source>
</reference>
<dbReference type="Proteomes" id="UP001235547">
    <property type="component" value="Chromosome 2"/>
</dbReference>
<accession>A0ABY8CTY4</accession>
<evidence type="ECO:0000313" key="2">
    <source>
        <dbReference type="EMBL" id="WEX80927.1"/>
    </source>
</evidence>
<feature type="transmembrane region" description="Helical" evidence="1">
    <location>
        <begin position="90"/>
        <end position="109"/>
    </location>
</feature>
<sequence length="129" mass="14404">MNFKLAASILAWLLLGLIAYSTLSPLDMRPRMGAWVHVERFGAFGLLGLLFATAYPRRFLLVLAVVMATAIGLELLQMLSTDRHARLVDIAVKAIGGACGVVAGWFVTYSRHRFRHAMAWVNQNANYRR</sequence>
<gene>
    <name evidence="2" type="ORF">PYH38_000249</name>
</gene>
<keyword evidence="1" id="KW-1133">Transmembrane helix</keyword>
<keyword evidence="1" id="KW-0812">Transmembrane</keyword>
<protein>
    <submittedName>
        <fullName evidence="2">VanZ family protein</fullName>
    </submittedName>
</protein>
<dbReference type="EMBL" id="CP120370">
    <property type="protein sequence ID" value="WEX80927.1"/>
    <property type="molecule type" value="Genomic_DNA"/>
</dbReference>